<feature type="chain" id="PRO_5040760129" evidence="2">
    <location>
        <begin position="27"/>
        <end position="568"/>
    </location>
</feature>
<keyword evidence="2" id="KW-0732">Signal</keyword>
<dbReference type="EMBL" id="BSXT01001893">
    <property type="protein sequence ID" value="GMF45910.1"/>
    <property type="molecule type" value="Genomic_DNA"/>
</dbReference>
<dbReference type="GO" id="GO:0016757">
    <property type="term" value="F:glycosyltransferase activity"/>
    <property type="evidence" value="ECO:0007669"/>
    <property type="project" value="TreeGrafter"/>
</dbReference>
<dbReference type="PANTHER" id="PTHR45947">
    <property type="entry name" value="SULFOQUINOVOSYL TRANSFERASE SQD2"/>
    <property type="match status" value="1"/>
</dbReference>
<comment type="caution">
    <text evidence="3">The sequence shown here is derived from an EMBL/GenBank/DDBJ whole genome shotgun (WGS) entry which is preliminary data.</text>
</comment>
<evidence type="ECO:0000256" key="2">
    <source>
        <dbReference type="SAM" id="SignalP"/>
    </source>
</evidence>
<sequence>MICMRKVVSSLLWFTVLCSSNVSATAGIDITFPAQHSWWQVSNENGLLASLPVYFRVHDFSIPRDGFLLVTGDSVPDDGYQQTADSNSVLLGGIDPGTHFWKLELRSWNDSSITAAETTLHVEVVVDPSDDRSPWKYTLQDKERRPLVLVNPKFQKDQLNTRIAATECQSPRTSYRGELLQQLVVEKGLTFRSLQVFRNELSGDVMSSNGVIRALLASLYRRFPFARHNSRQISILNQAALRQLYPPYAARVWTYLVNALSFPCAEGLIIFSNSRSVSDELLVLAARFAGPKAIIMELANLHPTAVEVDILLAPSHFAKEHFSVARNVHARHQAVLSTGVSTRQFAPAPAPLSNEQGFVIGYVGRLASEKSLGILLAAMKIIQPICSQCRLKVVGDGPQKFQLRSLAFEWGLLGTSVEFVDGIYNDELALVKQFRQMHVFASPMFTETLGLAVLEAMSVGVPVVGFISGGTGEFLEDGVNCIAVTKATTVAFADALLSLVKDDTLRLYLGRQARHTVIDRFSTHKALEQYLKLYERAGWPLSNRAAREENNGQEEYTTCTEDVSELDA</sequence>
<evidence type="ECO:0000313" key="3">
    <source>
        <dbReference type="EMBL" id="GMF45910.1"/>
    </source>
</evidence>
<protein>
    <submittedName>
        <fullName evidence="3">Unnamed protein product</fullName>
    </submittedName>
</protein>
<gene>
    <name evidence="3" type="ORF">Pfra01_001667000</name>
</gene>
<dbReference type="Pfam" id="PF13692">
    <property type="entry name" value="Glyco_trans_1_4"/>
    <property type="match status" value="1"/>
</dbReference>
<reference evidence="3" key="1">
    <citation type="submission" date="2023-04" db="EMBL/GenBank/DDBJ databases">
        <title>Phytophthora fragariaefolia NBRC 109709.</title>
        <authorList>
            <person name="Ichikawa N."/>
            <person name="Sato H."/>
            <person name="Tonouchi N."/>
        </authorList>
    </citation>
    <scope>NUCLEOTIDE SEQUENCE</scope>
    <source>
        <strain evidence="3">NBRC 109709</strain>
    </source>
</reference>
<dbReference type="InterPro" id="IPR050194">
    <property type="entry name" value="Glycosyltransferase_grp1"/>
</dbReference>
<accession>A0A9W6XV42</accession>
<evidence type="ECO:0000256" key="1">
    <source>
        <dbReference type="SAM" id="MobiDB-lite"/>
    </source>
</evidence>
<dbReference type="Proteomes" id="UP001165121">
    <property type="component" value="Unassembled WGS sequence"/>
</dbReference>
<feature type="signal peptide" evidence="2">
    <location>
        <begin position="1"/>
        <end position="26"/>
    </location>
</feature>
<feature type="region of interest" description="Disordered" evidence="1">
    <location>
        <begin position="545"/>
        <end position="568"/>
    </location>
</feature>
<dbReference type="CDD" id="cd03801">
    <property type="entry name" value="GT4_PimA-like"/>
    <property type="match status" value="1"/>
</dbReference>
<evidence type="ECO:0000313" key="4">
    <source>
        <dbReference type="Proteomes" id="UP001165121"/>
    </source>
</evidence>
<name>A0A9W6XV42_9STRA</name>
<dbReference type="AlphaFoldDB" id="A0A9W6XV42"/>
<organism evidence="3 4">
    <name type="scientific">Phytophthora fragariaefolia</name>
    <dbReference type="NCBI Taxonomy" id="1490495"/>
    <lineage>
        <taxon>Eukaryota</taxon>
        <taxon>Sar</taxon>
        <taxon>Stramenopiles</taxon>
        <taxon>Oomycota</taxon>
        <taxon>Peronosporomycetes</taxon>
        <taxon>Peronosporales</taxon>
        <taxon>Peronosporaceae</taxon>
        <taxon>Phytophthora</taxon>
    </lineage>
</organism>
<dbReference type="SUPFAM" id="SSF53756">
    <property type="entry name" value="UDP-Glycosyltransferase/glycogen phosphorylase"/>
    <property type="match status" value="1"/>
</dbReference>
<dbReference type="OrthoDB" id="72938at2759"/>
<proteinExistence type="predicted"/>
<keyword evidence="4" id="KW-1185">Reference proteome</keyword>
<dbReference type="PANTHER" id="PTHR45947:SF3">
    <property type="entry name" value="SULFOQUINOVOSYL TRANSFERASE SQD2"/>
    <property type="match status" value="1"/>
</dbReference>
<dbReference type="Gene3D" id="3.40.50.2000">
    <property type="entry name" value="Glycogen Phosphorylase B"/>
    <property type="match status" value="2"/>
</dbReference>